<comment type="caution">
    <text evidence="3">The sequence shown here is derived from an EMBL/GenBank/DDBJ whole genome shotgun (WGS) entry which is preliminary data.</text>
</comment>
<dbReference type="Proteomes" id="UP000265768">
    <property type="component" value="Unassembled WGS sequence"/>
</dbReference>
<dbReference type="Gene3D" id="3.90.79.10">
    <property type="entry name" value="Nucleoside Triphosphate Pyrophosphohydrolase"/>
    <property type="match status" value="1"/>
</dbReference>
<proteinExistence type="predicted"/>
<accession>A0A3A4AGE4</accession>
<dbReference type="Pfam" id="PF00293">
    <property type="entry name" value="NUDIX"/>
    <property type="match status" value="1"/>
</dbReference>
<evidence type="ECO:0000313" key="3">
    <source>
        <dbReference type="EMBL" id="RJL24743.1"/>
    </source>
</evidence>
<dbReference type="PROSITE" id="PS51462">
    <property type="entry name" value="NUDIX"/>
    <property type="match status" value="1"/>
</dbReference>
<dbReference type="SUPFAM" id="SSF55811">
    <property type="entry name" value="Nudix"/>
    <property type="match status" value="1"/>
</dbReference>
<dbReference type="CDD" id="cd24158">
    <property type="entry name" value="NUDIX_ADPRase_Rv1700"/>
    <property type="match status" value="1"/>
</dbReference>
<gene>
    <name evidence="3" type="ORF">D5H75_28555</name>
</gene>
<keyword evidence="4" id="KW-1185">Reference proteome</keyword>
<dbReference type="GO" id="GO:0006753">
    <property type="term" value="P:nucleoside phosphate metabolic process"/>
    <property type="evidence" value="ECO:0007669"/>
    <property type="project" value="TreeGrafter"/>
</dbReference>
<reference evidence="3 4" key="1">
    <citation type="submission" date="2018-09" db="EMBL/GenBank/DDBJ databases">
        <title>YIM 75507 draft genome.</title>
        <authorList>
            <person name="Tang S."/>
            <person name="Feng Y."/>
        </authorList>
    </citation>
    <scope>NUCLEOTIDE SEQUENCE [LARGE SCALE GENOMIC DNA]</scope>
    <source>
        <strain evidence="3 4">YIM 75507</strain>
    </source>
</reference>
<evidence type="ECO:0000259" key="2">
    <source>
        <dbReference type="PROSITE" id="PS51462"/>
    </source>
</evidence>
<keyword evidence="1 3" id="KW-0378">Hydrolase</keyword>
<name>A0A3A4AGE4_9ACTN</name>
<feature type="domain" description="Nudix hydrolase" evidence="2">
    <location>
        <begin position="54"/>
        <end position="190"/>
    </location>
</feature>
<dbReference type="PANTHER" id="PTHR11839:SF31">
    <property type="entry name" value="ADP-RIBOSE PYROPHOSPHATASE"/>
    <property type="match status" value="1"/>
</dbReference>
<dbReference type="OrthoDB" id="9806150at2"/>
<dbReference type="PANTHER" id="PTHR11839">
    <property type="entry name" value="UDP/ADP-SUGAR PYROPHOSPHATASE"/>
    <property type="match status" value="1"/>
</dbReference>
<dbReference type="GO" id="GO:0005829">
    <property type="term" value="C:cytosol"/>
    <property type="evidence" value="ECO:0007669"/>
    <property type="project" value="TreeGrafter"/>
</dbReference>
<sequence>MSGADVGGELKVQDVPERWPVEGGPEEHFAGRVISVRSDRVVMPDGTVATRDYVRHPGSVAAIAIDDQERVLLLRQYRHPAGYLLWEAPAGIRDVAGEPLAATAARELEEETGWRAATWHTLVDVFTSPGMSDERVRVFLARDLTEIPAAEQTYVRRNEEIDMPLAWVPLREAVARVFAGDIANSLAVMGILAAYTASADGFTSLRAADAPEH</sequence>
<dbReference type="EMBL" id="QZEY01000014">
    <property type="protein sequence ID" value="RJL24743.1"/>
    <property type="molecule type" value="Genomic_DNA"/>
</dbReference>
<protein>
    <submittedName>
        <fullName evidence="3">NUDIX hydrolase</fullName>
    </submittedName>
</protein>
<dbReference type="GO" id="GO:0016787">
    <property type="term" value="F:hydrolase activity"/>
    <property type="evidence" value="ECO:0007669"/>
    <property type="project" value="UniProtKB-KW"/>
</dbReference>
<dbReference type="InterPro" id="IPR000086">
    <property type="entry name" value="NUDIX_hydrolase_dom"/>
</dbReference>
<evidence type="ECO:0000313" key="4">
    <source>
        <dbReference type="Proteomes" id="UP000265768"/>
    </source>
</evidence>
<dbReference type="InterPro" id="IPR015797">
    <property type="entry name" value="NUDIX_hydrolase-like_dom_sf"/>
</dbReference>
<organism evidence="3 4">
    <name type="scientific">Bailinhaonella thermotolerans</name>
    <dbReference type="NCBI Taxonomy" id="1070861"/>
    <lineage>
        <taxon>Bacteria</taxon>
        <taxon>Bacillati</taxon>
        <taxon>Actinomycetota</taxon>
        <taxon>Actinomycetes</taxon>
        <taxon>Streptosporangiales</taxon>
        <taxon>Streptosporangiaceae</taxon>
        <taxon>Bailinhaonella</taxon>
    </lineage>
</organism>
<evidence type="ECO:0000256" key="1">
    <source>
        <dbReference type="ARBA" id="ARBA00022801"/>
    </source>
</evidence>
<dbReference type="GO" id="GO:0019693">
    <property type="term" value="P:ribose phosphate metabolic process"/>
    <property type="evidence" value="ECO:0007669"/>
    <property type="project" value="TreeGrafter"/>
</dbReference>
<dbReference type="AlphaFoldDB" id="A0A3A4AGE4"/>
<dbReference type="RefSeq" id="WP_119929660.1">
    <property type="nucleotide sequence ID" value="NZ_QZEY01000014.1"/>
</dbReference>